<reference evidence="2" key="1">
    <citation type="submission" date="2015-12" db="EMBL/GenBank/DDBJ databases">
        <title>Genome sequence of a biocontrol rhizobacterium Chryseobacterium kwangjuense strain KJ1R5 isolated from pepper (Capsicum annuum L.).</title>
        <authorList>
            <person name="Jeong J.-J."/>
            <person name="Park H."/>
            <person name="Mannaa M."/>
            <person name="Sang M.K."/>
            <person name="Choi I.-G."/>
            <person name="Kim K.D."/>
        </authorList>
    </citation>
    <scope>NUCLEOTIDE SEQUENCE [LARGE SCALE GENOMIC DNA]</scope>
    <source>
        <strain evidence="2">KJ1R5</strain>
    </source>
</reference>
<evidence type="ECO:0008006" key="3">
    <source>
        <dbReference type="Google" id="ProtNLM"/>
    </source>
</evidence>
<evidence type="ECO:0000313" key="2">
    <source>
        <dbReference type="Proteomes" id="UP000070513"/>
    </source>
</evidence>
<accession>A0A135W2B0</accession>
<organism evidence="1 2">
    <name type="scientific">Chryseobacterium kwangjuense</name>
    <dbReference type="NCBI Taxonomy" id="267125"/>
    <lineage>
        <taxon>Bacteria</taxon>
        <taxon>Pseudomonadati</taxon>
        <taxon>Bacteroidota</taxon>
        <taxon>Flavobacteriia</taxon>
        <taxon>Flavobacteriales</taxon>
        <taxon>Weeksellaceae</taxon>
        <taxon>Chryseobacterium group</taxon>
        <taxon>Chryseobacterium</taxon>
    </lineage>
</organism>
<proteinExistence type="predicted"/>
<name>A0A135W2B0_9FLAO</name>
<dbReference type="RefSeq" id="WP_062653559.1">
    <property type="nucleotide sequence ID" value="NZ_LPUR01000019.1"/>
</dbReference>
<evidence type="ECO:0000313" key="1">
    <source>
        <dbReference type="EMBL" id="KXH79068.1"/>
    </source>
</evidence>
<sequence length="498" mass="58378">MPKFNIYKINIANKQALINKLHSVNMERTGNLEINDYQLEFYLSTNPDSVEIWWTDLYNRFIQNIPRPENSIYYACLLLYRDQICYVISLGKTHFYLKDFCDPEFGINLAERIIDVENLRLKNSKFYKSKKNKTITSFSNNTALDYDSGESLHFLKSKTIDLLQWGNIASFGHSVQLNLDININDLPSLINRIENKLQEPVLANFPKAESIKDHVEIERLDLMVSNAIISNDPNVGNEEFDLSGIDFIFTDNALFQFKLKGTNIESEIYSDLSIENLKEFILNNHIDLHQNLNNIQVKFLREEGRNFTKTVKTILQYITDERETLIDGKWHKFNQSYIDLLNDKVKKISLNYDPSMNYNANIEEDVFNDQREAEGYKNLHTENIMLARRYKVEKMDLYKDNTLFFVKKGTPKTLNYVIDQAMNTLQLLKNNEFKIEENGEEMGVKKICLWFLIDRVSDVNTLADFNSLIFIMKLNNLYKEVVDSSLLLECNINYYNRA</sequence>
<dbReference type="OrthoDB" id="2973047at2"/>
<protein>
    <recommendedName>
        <fullName evidence="3">Sporadically distributed protein, TIGR04141 family</fullName>
    </recommendedName>
</protein>
<comment type="caution">
    <text evidence="1">The sequence shown here is derived from an EMBL/GenBank/DDBJ whole genome shotgun (WGS) entry which is preliminary data.</text>
</comment>
<reference evidence="1 2" key="2">
    <citation type="journal article" date="2016" name="Genome Announc.">
        <title>Draft Genome Sequence of a Biocontrol Rhizobacterium, Chryseobacterium kwangjuense Strain KJ1R5, Isolated from Pepper (Capsicum annuum).</title>
        <authorList>
            <person name="Jeong J.J."/>
            <person name="Park H."/>
            <person name="Park B.H."/>
            <person name="Mannaa M."/>
            <person name="Sang M.K."/>
            <person name="Choi I.G."/>
            <person name="Kim K.D."/>
        </authorList>
    </citation>
    <scope>NUCLEOTIDE SEQUENCE [LARGE SCALE GENOMIC DNA]</scope>
    <source>
        <strain evidence="1 2">KJ1R5</strain>
    </source>
</reference>
<dbReference type="Pfam" id="PF19614">
    <property type="entry name" value="DUF6119"/>
    <property type="match status" value="1"/>
</dbReference>
<dbReference type="Proteomes" id="UP000070513">
    <property type="component" value="Unassembled WGS sequence"/>
</dbReference>
<dbReference type="NCBIfam" id="TIGR04141">
    <property type="entry name" value="TIGR04141 family sporadically distributed protein"/>
    <property type="match status" value="1"/>
</dbReference>
<dbReference type="EMBL" id="LPUR01000019">
    <property type="protein sequence ID" value="KXH79068.1"/>
    <property type="molecule type" value="Genomic_DNA"/>
</dbReference>
<gene>
    <name evidence="1" type="ORF">AU378_20635</name>
</gene>
<dbReference type="InterPro" id="IPR026487">
    <property type="entry name" value="CHP04141"/>
</dbReference>
<dbReference type="AlphaFoldDB" id="A0A135W2B0"/>